<dbReference type="CDD" id="cd20281">
    <property type="entry name" value="cupin_QDO_C"/>
    <property type="match status" value="1"/>
</dbReference>
<keyword evidence="1" id="KW-0732">Signal</keyword>
<dbReference type="InterPro" id="IPR014710">
    <property type="entry name" value="RmlC-like_jellyroll"/>
</dbReference>
<evidence type="ECO:0000313" key="2">
    <source>
        <dbReference type="EMBL" id="KAA8567675.1"/>
    </source>
</evidence>
<sequence length="372" mass="39928">MRTSTLASSALAFGLASASRITARDNSSVWVTEVPDHVRPYAIAHYDASGCVIGNQVYRFPVTGPSSGGAFSLLATNAPGSSELGVLPHIHQRHYENFFNLKGRYQLWTGKDGDEETRVLSAGDYGSVPINTTHTFQILDPDTEIVGVIQPGGFESLFYALADSNWTSASSVTQTPYDPLIVVNGSSSPPASVLSALESFDVYAQFNFAPRRDAVNGTAPTNTTWHTGPNALGAQGSPYYVAKDFGPKYINDAAGYQIIQPFVTPVQSGGDFSLSTITLNRKLSNVTIPTSQFVDHAAFEIIEGLVTVEIQGETLSLVQGDVVFIPGNTTFKYYSTVNFAKFLFIGAGSEALDTQLIANGTSWSFPVFPTYA</sequence>
<reference evidence="2 3" key="1">
    <citation type="submission" date="2019-06" db="EMBL/GenBank/DDBJ databases">
        <title>Genome Sequence of the Brown Rot Fungal Pathogen Monilinia fructicola.</title>
        <authorList>
            <person name="De Miccolis Angelini R.M."/>
            <person name="Landi L."/>
            <person name="Abate D."/>
            <person name="Pollastro S."/>
            <person name="Romanazzi G."/>
            <person name="Faretra F."/>
        </authorList>
    </citation>
    <scope>NUCLEOTIDE SEQUENCE [LARGE SCALE GENOMIC DNA]</scope>
    <source>
        <strain evidence="2 3">Mfrc123</strain>
    </source>
</reference>
<dbReference type="InterPro" id="IPR011051">
    <property type="entry name" value="RmlC_Cupin_sf"/>
</dbReference>
<protein>
    <recommendedName>
        <fullName evidence="4">Cupin 2 conserved barrel domain-containing protein</fullName>
    </recommendedName>
</protein>
<dbReference type="PANTHER" id="PTHR43346:SF1">
    <property type="entry name" value="QUERCETIN 2,3-DIOXYGENASE-RELATED"/>
    <property type="match status" value="1"/>
</dbReference>
<dbReference type="InterPro" id="IPR010424">
    <property type="entry name" value="EutQ"/>
</dbReference>
<evidence type="ECO:0000313" key="3">
    <source>
        <dbReference type="Proteomes" id="UP000322873"/>
    </source>
</evidence>
<dbReference type="SUPFAM" id="SSF51182">
    <property type="entry name" value="RmlC-like cupins"/>
    <property type="match status" value="1"/>
</dbReference>
<accession>A0A5M9JKV0</accession>
<evidence type="ECO:0000256" key="1">
    <source>
        <dbReference type="SAM" id="SignalP"/>
    </source>
</evidence>
<dbReference type="Gene3D" id="2.60.120.10">
    <property type="entry name" value="Jelly Rolls"/>
    <property type="match status" value="2"/>
</dbReference>
<feature type="signal peptide" evidence="1">
    <location>
        <begin position="1"/>
        <end position="18"/>
    </location>
</feature>
<keyword evidence="3" id="KW-1185">Reference proteome</keyword>
<proteinExistence type="predicted"/>
<evidence type="ECO:0008006" key="4">
    <source>
        <dbReference type="Google" id="ProtNLM"/>
    </source>
</evidence>
<dbReference type="Proteomes" id="UP000322873">
    <property type="component" value="Unassembled WGS sequence"/>
</dbReference>
<dbReference type="EMBL" id="VICG01000010">
    <property type="protein sequence ID" value="KAA8567675.1"/>
    <property type="molecule type" value="Genomic_DNA"/>
</dbReference>
<dbReference type="PANTHER" id="PTHR43346">
    <property type="entry name" value="LIGAND BINDING DOMAIN PROTEIN, PUTATIVE (AFU_ORTHOLOGUE AFUA_6G14370)-RELATED"/>
    <property type="match status" value="1"/>
</dbReference>
<gene>
    <name evidence="2" type="ORF">EYC84_008148</name>
</gene>
<dbReference type="CDD" id="cd02215">
    <property type="entry name" value="cupin_QDO_N_C"/>
    <property type="match status" value="1"/>
</dbReference>
<dbReference type="AlphaFoldDB" id="A0A5M9JKV0"/>
<dbReference type="InterPro" id="IPR052538">
    <property type="entry name" value="Flavonoid_dioxygenase-like"/>
</dbReference>
<dbReference type="VEuPathDB" id="FungiDB:MFRU_010g01930"/>
<feature type="chain" id="PRO_5024448173" description="Cupin 2 conserved barrel domain-containing protein" evidence="1">
    <location>
        <begin position="19"/>
        <end position="372"/>
    </location>
</feature>
<organism evidence="2 3">
    <name type="scientific">Monilinia fructicola</name>
    <name type="common">Brown rot fungus</name>
    <name type="synonym">Ciboria fructicola</name>
    <dbReference type="NCBI Taxonomy" id="38448"/>
    <lineage>
        <taxon>Eukaryota</taxon>
        <taxon>Fungi</taxon>
        <taxon>Dikarya</taxon>
        <taxon>Ascomycota</taxon>
        <taxon>Pezizomycotina</taxon>
        <taxon>Leotiomycetes</taxon>
        <taxon>Helotiales</taxon>
        <taxon>Sclerotiniaceae</taxon>
        <taxon>Monilinia</taxon>
    </lineage>
</organism>
<name>A0A5M9JKV0_MONFR</name>
<comment type="caution">
    <text evidence="2">The sequence shown here is derived from an EMBL/GenBank/DDBJ whole genome shotgun (WGS) entry which is preliminary data.</text>
</comment>
<dbReference type="Pfam" id="PF06249">
    <property type="entry name" value="EutQ"/>
    <property type="match status" value="1"/>
</dbReference>